<dbReference type="SUPFAM" id="SSF49299">
    <property type="entry name" value="PKD domain"/>
    <property type="match status" value="1"/>
</dbReference>
<dbReference type="EMBL" id="CP032869">
    <property type="protein sequence ID" value="AYL99112.1"/>
    <property type="molecule type" value="Genomic_DNA"/>
</dbReference>
<feature type="compositionally biased region" description="Polar residues" evidence="1">
    <location>
        <begin position="142"/>
        <end position="152"/>
    </location>
</feature>
<feature type="transmembrane region" description="Helical" evidence="2">
    <location>
        <begin position="854"/>
        <end position="873"/>
    </location>
</feature>
<keyword evidence="2" id="KW-1133">Transmembrane helix</keyword>
<dbReference type="Pfam" id="PF00801">
    <property type="entry name" value="PKD"/>
    <property type="match status" value="1"/>
</dbReference>
<keyword evidence="2" id="KW-0812">Transmembrane</keyword>
<reference evidence="4 5" key="1">
    <citation type="submission" date="2018-10" db="EMBL/GenBank/DDBJ databases">
        <title>Genome sequencing of Mucilaginibacter sp. HYN0043.</title>
        <authorList>
            <person name="Kim M."/>
            <person name="Yi H."/>
        </authorList>
    </citation>
    <scope>NUCLEOTIDE SEQUENCE [LARGE SCALE GENOMIC DNA]</scope>
    <source>
        <strain evidence="4 5">HYN0043</strain>
    </source>
</reference>
<feature type="domain" description="PKD" evidence="3">
    <location>
        <begin position="187"/>
        <end position="223"/>
    </location>
</feature>
<dbReference type="OrthoDB" id="901146at2"/>
<dbReference type="InterPro" id="IPR035986">
    <property type="entry name" value="PKD_dom_sf"/>
</dbReference>
<dbReference type="RefSeq" id="WP_119407355.1">
    <property type="nucleotide sequence ID" value="NZ_CP032869.1"/>
</dbReference>
<evidence type="ECO:0000256" key="2">
    <source>
        <dbReference type="SAM" id="Phobius"/>
    </source>
</evidence>
<dbReference type="PROSITE" id="PS50093">
    <property type="entry name" value="PKD"/>
    <property type="match status" value="1"/>
</dbReference>
<sequence length="1481" mass="166595">MPLFTNDGQLHERQNDLPFDDLIDLLEREGFHIGVRDYVEFAAVFRDFRNKKPSQFKYYLAPIVCKNPAEQQTFYRVFDQWCASGKKTSPIKSIAVIFWYWLKSNRYYVLSGIGIIVVLFLFYNSRNNQPTPPSPFQKRDSSPQSPDSSHLQITIRGKAESSAVYRVGDTIEFTAQNSLATRPQSGDTTYTWNFNNSGGQTGRKISHVFETAGNFSVSVKAASRKNYIIADTILNICPASLHLNINPEHPDSNKFISIEIASKNIPPVGGTVHWQIESPRSHSFTTIPYTGKTLTYKPLYSGTYFITLIDSGKNSCELATSAFTITAKPHAVNNYNLTVIPGGGKIPRQYAVNKINIVLQTFLILLLVTIALRWLRILYFRRYPIKRKLGQATLVPDENSERSMEEITGIEEPYDIPFDKRDNSIQTENKLFSVFNELQRKKDSVFQSLDINKTIRNAVISHGLVVPIYVNTKKSYEYVFLVDQSGAFNQHVYLFNYLISKLISKNVIIHYYVFDNINAFKPVPIVKTADPNTSYTEPYAFKNLKKAKEVTLADINLLHPDSELIVVSNGYAFMDVALPRLDTQIEQDLNLWEKRFLITPVLQKNWKANEKILSRSFTLLTADLEGWLQIVMLIEQPDSGFHSKQAARRLPTPNVDFDDIDALEKYFSDADLFQWMCALAVHYRIRWELIIGIGKAILQNAGALHKLNYTNLLRIARIKWIHGGTIPTDLRADMLSKLTTANEILARQTVLGMMEESDPFVKENSLSYQEKQTQILTDKFVLYVNDPGTNSGYKADADRFMELWNSGQILDVALKIHLENEDGKQNPPLKAIEGNKLQPEGQTEIIVKPKRLPLLWVSAAFIILLISISWGMITKYTRSPQGGFETAVNDIFLPALSYYEPKFTDITFDFAEGKCLNTLISRKNNSPLKLELQTSNNIYTQQLHFIASKSDSANSAPDTTHKIVFKNIPVNEIDGSSIALFSSGKNTELMHAGIQSVDKQYGLVITGPLCNLSNQVVYIQYDSTVNKAAAESIRQCILSDGYIAEGIDLLSYKGRNVVKYLVPEMKDNAEILVSELSQCSTEKFVALYAPQPNRRDKSSYNPRQLEIWISSTGNCQTVDFSSIQGLAAGNTYYNDAMTNHLALYPDSIAFNTKNLGSTARISRQIKYCGGSYTIYLLNNNRKVVDSTRLSIDSKGLNILQSKIFATGRYALLFDTKGYTSPDKLTDKRLFGLWQIGNGNDFVLTDSVKAPPQIAGYPSARILKIYYDRLNQTDVVYCSVATVKTSYAMLVIRVTSNSKFAVAVKIAAKDASAPPKNSNLVNLPAFKHISELIKSLTANRQTIFKPVDTAQITPAIIKEITGIQNSIKPDTTSTIKGYELYAKPEVLYCKKGYYAQFRGLLRVGINDLDNSAKTVDVRITELPGQNVISTSQLLSISKPVVINSGDYQYHITLTRIGAAGVNPLTKAAFIYVEIYKRQQAKG</sequence>
<accession>A0A494W730</accession>
<protein>
    <submittedName>
        <fullName evidence="4">PKD domain-containing protein</fullName>
    </submittedName>
</protein>
<evidence type="ECO:0000313" key="5">
    <source>
        <dbReference type="Proteomes" id="UP000270046"/>
    </source>
</evidence>
<keyword evidence="2" id="KW-0472">Membrane</keyword>
<evidence type="ECO:0000259" key="3">
    <source>
        <dbReference type="PROSITE" id="PS50093"/>
    </source>
</evidence>
<dbReference type="Gene3D" id="2.60.40.10">
    <property type="entry name" value="Immunoglobulins"/>
    <property type="match status" value="1"/>
</dbReference>
<organism evidence="4 5">
    <name type="scientific">Mucilaginibacter celer</name>
    <dbReference type="NCBI Taxonomy" id="2305508"/>
    <lineage>
        <taxon>Bacteria</taxon>
        <taxon>Pseudomonadati</taxon>
        <taxon>Bacteroidota</taxon>
        <taxon>Sphingobacteriia</taxon>
        <taxon>Sphingobacteriales</taxon>
        <taxon>Sphingobacteriaceae</taxon>
        <taxon>Mucilaginibacter</taxon>
    </lineage>
</organism>
<proteinExistence type="predicted"/>
<dbReference type="CDD" id="cd00146">
    <property type="entry name" value="PKD"/>
    <property type="match status" value="1"/>
</dbReference>
<name>A0A494W730_9SPHI</name>
<dbReference type="Proteomes" id="UP000270046">
    <property type="component" value="Chromosome"/>
</dbReference>
<keyword evidence="5" id="KW-1185">Reference proteome</keyword>
<dbReference type="InterPro" id="IPR013783">
    <property type="entry name" value="Ig-like_fold"/>
</dbReference>
<dbReference type="InterPro" id="IPR000601">
    <property type="entry name" value="PKD_dom"/>
</dbReference>
<evidence type="ECO:0000313" key="4">
    <source>
        <dbReference type="EMBL" id="AYL99112.1"/>
    </source>
</evidence>
<feature type="region of interest" description="Disordered" evidence="1">
    <location>
        <begin position="131"/>
        <end position="152"/>
    </location>
</feature>
<evidence type="ECO:0000256" key="1">
    <source>
        <dbReference type="SAM" id="MobiDB-lite"/>
    </source>
</evidence>
<gene>
    <name evidence="4" type="ORF">HYN43_029265</name>
</gene>
<feature type="transmembrane region" description="Helical" evidence="2">
    <location>
        <begin position="357"/>
        <end position="379"/>
    </location>
</feature>
<dbReference type="KEGG" id="muh:HYN43_029265"/>